<dbReference type="Pfam" id="PF00082">
    <property type="entry name" value="Peptidase_S8"/>
    <property type="match status" value="1"/>
</dbReference>
<gene>
    <name evidence="7" type="ORF">FAZ98_21835</name>
</gene>
<feature type="active site" description="Charge relay system" evidence="5">
    <location>
        <position position="49"/>
    </location>
</feature>
<keyword evidence="2 5" id="KW-0645">Protease</keyword>
<evidence type="ECO:0000256" key="4">
    <source>
        <dbReference type="ARBA" id="ARBA00022825"/>
    </source>
</evidence>
<dbReference type="PRINTS" id="PR00723">
    <property type="entry name" value="SUBTILISIN"/>
</dbReference>
<dbReference type="KEGG" id="pacs:FAZ98_21835"/>
<dbReference type="GO" id="GO:0004252">
    <property type="term" value="F:serine-type endopeptidase activity"/>
    <property type="evidence" value="ECO:0007669"/>
    <property type="project" value="UniProtKB-UniRule"/>
</dbReference>
<accession>A0A7Z2GMM9</accession>
<proteinExistence type="inferred from homology"/>
<dbReference type="PROSITE" id="PS51892">
    <property type="entry name" value="SUBTILASE"/>
    <property type="match status" value="1"/>
</dbReference>
<comment type="similarity">
    <text evidence="1 5">Belongs to the peptidase S8 family.</text>
</comment>
<sequence>MSNGVSAYPVGWPSTATIPYNLGGSTSGKYTDRNGKTFDGTGWTVVDIDGAFRTDNPVFKTTAGKSKVIAEACFGQKTGTTWGSLCKSQAWTSRPLPGDPSAGYWSAYTSGISRPSDSPDNICRDSNNPDTPQYCHHYHGTATAGVMVGQQTGRLETDGTQLFYTGVAPGAQVFTLKVGGGTGTIANAGWPINSVVDALNYVYSMATGMDGWPLYIAAVNISANGSSIAGELPCGTGSEGARIDEIAGKLKAMHIAVVMVAGNDAMNGGTGTWTCGKNVIVVGATCITNPTVPTDYTNISQKVALFAPVGTANRTTGDFVLAPWAGAGSFYVRGTSFAAPQVAAAFAVLRQKFGPDPSVDALAQLMKATGKPLTGQRAGLAAPGASVLNIKAALDGPTPAADPAWANRQ</sequence>
<dbReference type="Proteomes" id="UP000433577">
    <property type="component" value="Chromosome 2"/>
</dbReference>
<dbReference type="Gene3D" id="3.40.50.200">
    <property type="entry name" value="Peptidase S8/S53 domain"/>
    <property type="match status" value="1"/>
</dbReference>
<dbReference type="SUPFAM" id="SSF52743">
    <property type="entry name" value="Subtilisin-like"/>
    <property type="match status" value="1"/>
</dbReference>
<feature type="active site" description="Charge relay system" evidence="5">
    <location>
        <position position="139"/>
    </location>
</feature>
<evidence type="ECO:0000313" key="7">
    <source>
        <dbReference type="EMBL" id="QGZ64364.1"/>
    </source>
</evidence>
<reference evidence="7 8" key="1">
    <citation type="submission" date="2019-12" db="EMBL/GenBank/DDBJ databases">
        <title>Paraburkholderia acidiphila 7Q-K02 sp. nov and Paraburkholderia acidisoli DHF22 sp. nov., two strains isolated from forest soil.</title>
        <authorList>
            <person name="Gao Z."/>
            <person name="Qiu L."/>
        </authorList>
    </citation>
    <scope>NUCLEOTIDE SEQUENCE [LARGE SCALE GENOMIC DNA]</scope>
    <source>
        <strain evidence="7 8">DHF22</strain>
    </source>
</reference>
<dbReference type="PANTHER" id="PTHR43806">
    <property type="entry name" value="PEPTIDASE S8"/>
    <property type="match status" value="1"/>
</dbReference>
<feature type="domain" description="Peptidase S8/S53" evidence="6">
    <location>
        <begin position="122"/>
        <end position="370"/>
    </location>
</feature>
<dbReference type="EMBL" id="CP046914">
    <property type="protein sequence ID" value="QGZ64364.1"/>
    <property type="molecule type" value="Genomic_DNA"/>
</dbReference>
<keyword evidence="4 5" id="KW-0720">Serine protease</keyword>
<keyword evidence="8" id="KW-1185">Reference proteome</keyword>
<dbReference type="InterPro" id="IPR015500">
    <property type="entry name" value="Peptidase_S8_subtilisin-rel"/>
</dbReference>
<dbReference type="InterPro" id="IPR000209">
    <property type="entry name" value="Peptidase_S8/S53_dom"/>
</dbReference>
<dbReference type="InterPro" id="IPR050131">
    <property type="entry name" value="Peptidase_S8_subtilisin-like"/>
</dbReference>
<evidence type="ECO:0000313" key="8">
    <source>
        <dbReference type="Proteomes" id="UP000433577"/>
    </source>
</evidence>
<dbReference type="InterPro" id="IPR023828">
    <property type="entry name" value="Peptidase_S8_Ser-AS"/>
</dbReference>
<evidence type="ECO:0000256" key="1">
    <source>
        <dbReference type="ARBA" id="ARBA00011073"/>
    </source>
</evidence>
<evidence type="ECO:0000256" key="5">
    <source>
        <dbReference type="PROSITE-ProRule" id="PRU01240"/>
    </source>
</evidence>
<keyword evidence="3 5" id="KW-0378">Hydrolase</keyword>
<protein>
    <submittedName>
        <fullName evidence="7">S8 family serine peptidase</fullName>
    </submittedName>
</protein>
<organism evidence="7 8">
    <name type="scientific">Paraburkholderia acidisoli</name>
    <dbReference type="NCBI Taxonomy" id="2571748"/>
    <lineage>
        <taxon>Bacteria</taxon>
        <taxon>Pseudomonadati</taxon>
        <taxon>Pseudomonadota</taxon>
        <taxon>Betaproteobacteria</taxon>
        <taxon>Burkholderiales</taxon>
        <taxon>Burkholderiaceae</taxon>
        <taxon>Paraburkholderia</taxon>
    </lineage>
</organism>
<evidence type="ECO:0000259" key="6">
    <source>
        <dbReference type="Pfam" id="PF00082"/>
    </source>
</evidence>
<dbReference type="PROSITE" id="PS00138">
    <property type="entry name" value="SUBTILASE_SER"/>
    <property type="match status" value="1"/>
</dbReference>
<name>A0A7Z2GMM9_9BURK</name>
<dbReference type="AlphaFoldDB" id="A0A7Z2GMM9"/>
<dbReference type="PANTHER" id="PTHR43806:SF11">
    <property type="entry name" value="CEREVISIN-RELATED"/>
    <property type="match status" value="1"/>
</dbReference>
<evidence type="ECO:0000256" key="2">
    <source>
        <dbReference type="ARBA" id="ARBA00022670"/>
    </source>
</evidence>
<feature type="active site" description="Charge relay system" evidence="5">
    <location>
        <position position="336"/>
    </location>
</feature>
<dbReference type="InterPro" id="IPR036852">
    <property type="entry name" value="Peptidase_S8/S53_dom_sf"/>
</dbReference>
<dbReference type="GO" id="GO:0006508">
    <property type="term" value="P:proteolysis"/>
    <property type="evidence" value="ECO:0007669"/>
    <property type="project" value="UniProtKB-KW"/>
</dbReference>
<evidence type="ECO:0000256" key="3">
    <source>
        <dbReference type="ARBA" id="ARBA00022801"/>
    </source>
</evidence>